<sequence>MSSIASSILRLPFTIGTIWAINLSMTPPNPPPLETELEKNRCEASENGDFRNDTTETVTVRRPLSKGTKKAPESKLPLDKDKNVAKFPLRIGVASGHWIIFASSCRHPLDPIQRFTVGYLSPFDHPFPEEDAAYIPETDFIVDVLRVSPQLILGTVMAMMGGLLRWACYRAMKELFTFQLSVRKGHRLVAWGPYAYVRHPSYTGALLAGSGTILSLVVGRGSWARECLWEFLFMLVRSCYWRCAPGNSLNPSMSWRTESFDLVPTLVVLALALALTIVVFVPRMRKEDEMMEREFGEEWRNWSRKVRWKMVPGVY</sequence>
<organism evidence="7 8">
    <name type="scientific">Tetrapyrgos nigripes</name>
    <dbReference type="NCBI Taxonomy" id="182062"/>
    <lineage>
        <taxon>Eukaryota</taxon>
        <taxon>Fungi</taxon>
        <taxon>Dikarya</taxon>
        <taxon>Basidiomycota</taxon>
        <taxon>Agaricomycotina</taxon>
        <taxon>Agaricomycetes</taxon>
        <taxon>Agaricomycetidae</taxon>
        <taxon>Agaricales</taxon>
        <taxon>Marasmiineae</taxon>
        <taxon>Marasmiaceae</taxon>
        <taxon>Tetrapyrgos</taxon>
    </lineage>
</organism>
<proteinExistence type="inferred from homology"/>
<evidence type="ECO:0000256" key="3">
    <source>
        <dbReference type="ARBA" id="ARBA00022989"/>
    </source>
</evidence>
<evidence type="ECO:0000256" key="1">
    <source>
        <dbReference type="ARBA" id="ARBA00004141"/>
    </source>
</evidence>
<comment type="caution">
    <text evidence="7">The sequence shown here is derived from an EMBL/GenBank/DDBJ whole genome shotgun (WGS) entry which is preliminary data.</text>
</comment>
<comment type="subcellular location">
    <subcellularLocation>
        <location evidence="5">Endoplasmic reticulum membrane</location>
        <topology evidence="5">Multi-pass membrane protein</topology>
    </subcellularLocation>
    <subcellularLocation>
        <location evidence="1">Membrane</location>
        <topology evidence="1">Multi-pass membrane protein</topology>
    </subcellularLocation>
</comment>
<reference evidence="7 8" key="1">
    <citation type="journal article" date="2020" name="ISME J.">
        <title>Uncovering the hidden diversity of litter-decomposition mechanisms in mushroom-forming fungi.</title>
        <authorList>
            <person name="Floudas D."/>
            <person name="Bentzer J."/>
            <person name="Ahren D."/>
            <person name="Johansson T."/>
            <person name="Persson P."/>
            <person name="Tunlid A."/>
        </authorList>
    </citation>
    <scope>NUCLEOTIDE SEQUENCE [LARGE SCALE GENOMIC DNA]</scope>
    <source>
        <strain evidence="7 8">CBS 291.85</strain>
    </source>
</reference>
<gene>
    <name evidence="7" type="ORF">D9758_009880</name>
</gene>
<accession>A0A8H5GMQ0</accession>
<keyword evidence="8" id="KW-1185">Reference proteome</keyword>
<dbReference type="GO" id="GO:0005789">
    <property type="term" value="C:endoplasmic reticulum membrane"/>
    <property type="evidence" value="ECO:0007669"/>
    <property type="project" value="UniProtKB-SubCell"/>
</dbReference>
<evidence type="ECO:0000256" key="2">
    <source>
        <dbReference type="ARBA" id="ARBA00022692"/>
    </source>
</evidence>
<evidence type="ECO:0000256" key="4">
    <source>
        <dbReference type="ARBA" id="ARBA00023136"/>
    </source>
</evidence>
<comment type="catalytic activity">
    <reaction evidence="5">
        <text>[protein]-C-terminal S-[(2E,6E)-farnesyl]-L-cysteine + S-adenosyl-L-methionine = [protein]-C-terminal S-[(2E,6E)-farnesyl]-L-cysteine methyl ester + S-adenosyl-L-homocysteine</text>
        <dbReference type="Rhea" id="RHEA:21672"/>
        <dbReference type="Rhea" id="RHEA-COMP:12125"/>
        <dbReference type="Rhea" id="RHEA-COMP:12126"/>
        <dbReference type="ChEBI" id="CHEBI:57856"/>
        <dbReference type="ChEBI" id="CHEBI:59789"/>
        <dbReference type="ChEBI" id="CHEBI:90510"/>
        <dbReference type="ChEBI" id="CHEBI:90511"/>
        <dbReference type="EC" id="2.1.1.100"/>
    </reaction>
</comment>
<feature type="signal peptide" evidence="6">
    <location>
        <begin position="1"/>
        <end position="20"/>
    </location>
</feature>
<dbReference type="EMBL" id="JAACJM010000018">
    <property type="protein sequence ID" value="KAF5367742.1"/>
    <property type="molecule type" value="Genomic_DNA"/>
</dbReference>
<evidence type="ECO:0000256" key="5">
    <source>
        <dbReference type="RuleBase" id="RU362022"/>
    </source>
</evidence>
<dbReference type="GO" id="GO:0032259">
    <property type="term" value="P:methylation"/>
    <property type="evidence" value="ECO:0007669"/>
    <property type="project" value="UniProtKB-KW"/>
</dbReference>
<keyword evidence="4 5" id="KW-0472">Membrane</keyword>
<feature type="transmembrane region" description="Helical" evidence="5">
    <location>
        <begin position="262"/>
        <end position="281"/>
    </location>
</feature>
<keyword evidence="6" id="KW-0732">Signal</keyword>
<dbReference type="Proteomes" id="UP000559256">
    <property type="component" value="Unassembled WGS sequence"/>
</dbReference>
<keyword evidence="5" id="KW-0256">Endoplasmic reticulum</keyword>
<dbReference type="InterPro" id="IPR007269">
    <property type="entry name" value="ICMT_MeTrfase"/>
</dbReference>
<comment type="similarity">
    <text evidence="5">Belongs to the class VI-like SAM-binding methyltransferase superfamily. Isoprenylcysteine carboxyl methyltransferase family.</text>
</comment>
<feature type="chain" id="PRO_5034541959" description="Protein-S-isoprenylcysteine O-methyltransferase" evidence="6">
    <location>
        <begin position="21"/>
        <end position="315"/>
    </location>
</feature>
<dbReference type="InterPro" id="IPR052527">
    <property type="entry name" value="Metal_cation-efflux_comp"/>
</dbReference>
<dbReference type="PANTHER" id="PTHR43847">
    <property type="entry name" value="BLL3993 PROTEIN"/>
    <property type="match status" value="1"/>
</dbReference>
<dbReference type="EC" id="2.1.1.100" evidence="5"/>
<evidence type="ECO:0000313" key="8">
    <source>
        <dbReference type="Proteomes" id="UP000559256"/>
    </source>
</evidence>
<keyword evidence="2 5" id="KW-0812">Transmembrane</keyword>
<evidence type="ECO:0000313" key="7">
    <source>
        <dbReference type="EMBL" id="KAF5367742.1"/>
    </source>
</evidence>
<comment type="caution">
    <text evidence="5">Lacks conserved residue(s) required for the propagation of feature annotation.</text>
</comment>
<keyword evidence="5" id="KW-0949">S-adenosyl-L-methionine</keyword>
<evidence type="ECO:0000256" key="6">
    <source>
        <dbReference type="SAM" id="SignalP"/>
    </source>
</evidence>
<dbReference type="Gene3D" id="1.20.120.1630">
    <property type="match status" value="1"/>
</dbReference>
<dbReference type="AlphaFoldDB" id="A0A8H5GMQ0"/>
<dbReference type="GO" id="GO:0004671">
    <property type="term" value="F:protein C-terminal S-isoprenylcysteine carboxyl O-methyltransferase activity"/>
    <property type="evidence" value="ECO:0007669"/>
    <property type="project" value="UniProtKB-EC"/>
</dbReference>
<keyword evidence="5" id="KW-0808">Transferase</keyword>
<protein>
    <recommendedName>
        <fullName evidence="5">Protein-S-isoprenylcysteine O-methyltransferase</fullName>
        <ecNumber evidence="5">2.1.1.100</ecNumber>
    </recommendedName>
</protein>
<name>A0A8H5GMQ0_9AGAR</name>
<keyword evidence="3 5" id="KW-1133">Transmembrane helix</keyword>
<dbReference type="OrthoDB" id="422086at2759"/>
<dbReference type="PANTHER" id="PTHR43847:SF1">
    <property type="entry name" value="BLL3993 PROTEIN"/>
    <property type="match status" value="1"/>
</dbReference>
<dbReference type="Pfam" id="PF04140">
    <property type="entry name" value="ICMT"/>
    <property type="match status" value="1"/>
</dbReference>
<keyword evidence="5" id="KW-0489">Methyltransferase</keyword>